<gene>
    <name evidence="2" type="ORF">HF086_018375</name>
    <name evidence="1" type="ORF">HW555_002669</name>
</gene>
<dbReference type="Proteomes" id="UP000648187">
    <property type="component" value="Unassembled WGS sequence"/>
</dbReference>
<dbReference type="EMBL" id="JACKWZ010000024">
    <property type="protein sequence ID" value="KAF9421454.1"/>
    <property type="molecule type" value="Genomic_DNA"/>
</dbReference>
<evidence type="ECO:0008006" key="4">
    <source>
        <dbReference type="Google" id="ProtNLM"/>
    </source>
</evidence>
<reference evidence="2" key="2">
    <citation type="journal article" date="2021" name="G3 (Bethesda)">
        <title>Genome and transcriptome analysis of the beet armyworm Spodoptera exigua reveals targets for pest control. .</title>
        <authorList>
            <person name="Simon S."/>
            <person name="Breeschoten T."/>
            <person name="Jansen H.J."/>
            <person name="Dirks R.P."/>
            <person name="Schranz M.E."/>
            <person name="Ros V.I.D."/>
        </authorList>
    </citation>
    <scope>NUCLEOTIDE SEQUENCE</scope>
    <source>
        <strain evidence="2">TB_SE_WUR_2020</strain>
    </source>
</reference>
<keyword evidence="3" id="KW-1185">Reference proteome</keyword>
<evidence type="ECO:0000313" key="1">
    <source>
        <dbReference type="EMBL" id="KAF9421454.1"/>
    </source>
</evidence>
<dbReference type="PANTHER" id="PTHR21580">
    <property type="entry name" value="SHIPPO-1-RELATED"/>
    <property type="match status" value="1"/>
</dbReference>
<dbReference type="PANTHER" id="PTHR21580:SF28">
    <property type="entry name" value="BOREALIN N-TERMINAL DOMAIN-CONTAINING PROTEIN-RELATED"/>
    <property type="match status" value="1"/>
</dbReference>
<name>A0A835GPY2_SPOEX</name>
<protein>
    <recommendedName>
        <fullName evidence="4">Outer dense fiber protein 3</fullName>
    </recommendedName>
</protein>
<dbReference type="GO" id="GO:0005856">
    <property type="term" value="C:cytoskeleton"/>
    <property type="evidence" value="ECO:0007669"/>
    <property type="project" value="TreeGrafter"/>
</dbReference>
<comment type="caution">
    <text evidence="1">The sequence shown here is derived from an EMBL/GenBank/DDBJ whole genome shotgun (WGS) entry which is preliminary data.</text>
</comment>
<dbReference type="InterPro" id="IPR051291">
    <property type="entry name" value="CIMAP"/>
</dbReference>
<dbReference type="EMBL" id="JACEFF010000928">
    <property type="protein sequence ID" value="KAH9628159.1"/>
    <property type="molecule type" value="Genomic_DNA"/>
</dbReference>
<dbReference type="Proteomes" id="UP000814243">
    <property type="component" value="Unassembled WGS sequence"/>
</dbReference>
<accession>A0A835GPY2</accession>
<organism evidence="1 3">
    <name type="scientific">Spodoptera exigua</name>
    <name type="common">Beet armyworm</name>
    <name type="synonym">Noctua fulgens</name>
    <dbReference type="NCBI Taxonomy" id="7107"/>
    <lineage>
        <taxon>Eukaryota</taxon>
        <taxon>Metazoa</taxon>
        <taxon>Ecdysozoa</taxon>
        <taxon>Arthropoda</taxon>
        <taxon>Hexapoda</taxon>
        <taxon>Insecta</taxon>
        <taxon>Pterygota</taxon>
        <taxon>Neoptera</taxon>
        <taxon>Endopterygota</taxon>
        <taxon>Lepidoptera</taxon>
        <taxon>Glossata</taxon>
        <taxon>Ditrysia</taxon>
        <taxon>Noctuoidea</taxon>
        <taxon>Noctuidae</taxon>
        <taxon>Amphipyrinae</taxon>
        <taxon>Spodoptera</taxon>
    </lineage>
</organism>
<proteinExistence type="predicted"/>
<dbReference type="InterPro" id="IPR010736">
    <property type="entry name" value="SHIPPO-rpt"/>
</dbReference>
<reference evidence="1" key="1">
    <citation type="submission" date="2020-08" db="EMBL/GenBank/DDBJ databases">
        <title>Spodoptera exigua strain:BAW_Kor-Di-RS1 Genome sequencing and assembly.</title>
        <authorList>
            <person name="Kim J."/>
            <person name="Nam H.Y."/>
            <person name="Kwon M."/>
            <person name="Choi J.H."/>
            <person name="Cho S.R."/>
            <person name="Kim G.-H."/>
        </authorList>
    </citation>
    <scope>NUCLEOTIDE SEQUENCE</scope>
    <source>
        <strain evidence="1">BAW_Kor-Di-RS1</strain>
        <tissue evidence="1">Whole-body</tissue>
    </source>
</reference>
<evidence type="ECO:0000313" key="3">
    <source>
        <dbReference type="Proteomes" id="UP000648187"/>
    </source>
</evidence>
<sequence>MPFGYECRNRLLKQVPAKPTKRTLPILQELNTPGPSHYEAPDIYCGKGYSKIKRAPAYTFGKVLKPCCAPAVSPNAPMIDISGNSKKGTHKIPGGLMMLNTELPGDKLKVPGPGAHDPKLYVQVKRLPAYSLRLAAKPAYQPLDSWTPPPNMYCPPIPKPKPPSFSFRYKTEVEHISNVPGPGEHNPNHDYVKKRKPAFSFGPPFRPERGTEFTPAPNTYCEKKFMVNKPSVPAPSFGIRHSPFVRKLRICLKPSDLEMRIRQY</sequence>
<evidence type="ECO:0000313" key="2">
    <source>
        <dbReference type="EMBL" id="KAH9628159.1"/>
    </source>
</evidence>
<dbReference type="AlphaFoldDB" id="A0A835GPY2"/>
<dbReference type="Pfam" id="PF07004">
    <property type="entry name" value="SHIPPO-rpt"/>
    <property type="match status" value="4"/>
</dbReference>